<keyword evidence="3" id="KW-1185">Reference proteome</keyword>
<feature type="compositionally biased region" description="Pro residues" evidence="1">
    <location>
        <begin position="21"/>
        <end position="33"/>
    </location>
</feature>
<dbReference type="OrthoDB" id="3799339at2759"/>
<evidence type="ECO:0000256" key="1">
    <source>
        <dbReference type="SAM" id="MobiDB-lite"/>
    </source>
</evidence>
<sequence>MSAQYAPQPYHMDDFGGRHYPPQPHSRVPPPSSGRPRGPRYDGTQGRGDRRPRAQTYRAPPAPTMSTSSNSPPPRRHLPRRSPRNHEVSTPGEDYYAPRRRRHRDEDYFSDNCHDRRHVPRDRHRERDAPAPNTRERDDRAERRSALPRTERQEKKWQKEGKRFFNEYAVPAIKAEGTKYISKQLGNILAKGVS</sequence>
<feature type="compositionally biased region" description="Basic and acidic residues" evidence="1">
    <location>
        <begin position="123"/>
        <end position="159"/>
    </location>
</feature>
<organism evidence="2 3">
    <name type="scientific">Bimuria novae-zelandiae CBS 107.79</name>
    <dbReference type="NCBI Taxonomy" id="1447943"/>
    <lineage>
        <taxon>Eukaryota</taxon>
        <taxon>Fungi</taxon>
        <taxon>Dikarya</taxon>
        <taxon>Ascomycota</taxon>
        <taxon>Pezizomycotina</taxon>
        <taxon>Dothideomycetes</taxon>
        <taxon>Pleosporomycetidae</taxon>
        <taxon>Pleosporales</taxon>
        <taxon>Massarineae</taxon>
        <taxon>Didymosphaeriaceae</taxon>
        <taxon>Bimuria</taxon>
    </lineage>
</organism>
<protein>
    <submittedName>
        <fullName evidence="2">Uncharacterized protein</fullName>
    </submittedName>
</protein>
<gene>
    <name evidence="2" type="ORF">BU23DRAFT_31552</name>
</gene>
<evidence type="ECO:0000313" key="2">
    <source>
        <dbReference type="EMBL" id="KAF1976650.1"/>
    </source>
</evidence>
<dbReference type="EMBL" id="ML976666">
    <property type="protein sequence ID" value="KAF1976650.1"/>
    <property type="molecule type" value="Genomic_DNA"/>
</dbReference>
<dbReference type="AlphaFoldDB" id="A0A6A5VJ40"/>
<proteinExistence type="predicted"/>
<dbReference type="Proteomes" id="UP000800036">
    <property type="component" value="Unassembled WGS sequence"/>
</dbReference>
<feature type="region of interest" description="Disordered" evidence="1">
    <location>
        <begin position="1"/>
        <end position="159"/>
    </location>
</feature>
<accession>A0A6A5VJ40</accession>
<feature type="compositionally biased region" description="Basic residues" evidence="1">
    <location>
        <begin position="74"/>
        <end position="83"/>
    </location>
</feature>
<reference evidence="2" key="1">
    <citation type="journal article" date="2020" name="Stud. Mycol.">
        <title>101 Dothideomycetes genomes: a test case for predicting lifestyles and emergence of pathogens.</title>
        <authorList>
            <person name="Haridas S."/>
            <person name="Albert R."/>
            <person name="Binder M."/>
            <person name="Bloem J."/>
            <person name="Labutti K."/>
            <person name="Salamov A."/>
            <person name="Andreopoulos B."/>
            <person name="Baker S."/>
            <person name="Barry K."/>
            <person name="Bills G."/>
            <person name="Bluhm B."/>
            <person name="Cannon C."/>
            <person name="Castanera R."/>
            <person name="Culley D."/>
            <person name="Daum C."/>
            <person name="Ezra D."/>
            <person name="Gonzalez J."/>
            <person name="Henrissat B."/>
            <person name="Kuo A."/>
            <person name="Liang C."/>
            <person name="Lipzen A."/>
            <person name="Lutzoni F."/>
            <person name="Magnuson J."/>
            <person name="Mondo S."/>
            <person name="Nolan M."/>
            <person name="Ohm R."/>
            <person name="Pangilinan J."/>
            <person name="Park H.-J."/>
            <person name="Ramirez L."/>
            <person name="Alfaro M."/>
            <person name="Sun H."/>
            <person name="Tritt A."/>
            <person name="Yoshinaga Y."/>
            <person name="Zwiers L.-H."/>
            <person name="Turgeon B."/>
            <person name="Goodwin S."/>
            <person name="Spatafora J."/>
            <person name="Crous P."/>
            <person name="Grigoriev I."/>
        </authorList>
    </citation>
    <scope>NUCLEOTIDE SEQUENCE</scope>
    <source>
        <strain evidence="2">CBS 107.79</strain>
    </source>
</reference>
<name>A0A6A5VJ40_9PLEO</name>
<evidence type="ECO:0000313" key="3">
    <source>
        <dbReference type="Proteomes" id="UP000800036"/>
    </source>
</evidence>